<dbReference type="InterPro" id="IPR010982">
    <property type="entry name" value="Lambda_DNA-bd_dom_sf"/>
</dbReference>
<dbReference type="SMART" id="SM00354">
    <property type="entry name" value="HTH_LACI"/>
    <property type="match status" value="1"/>
</dbReference>
<protein>
    <submittedName>
        <fullName evidence="6">LacI family DNA-binding transcriptional regulator</fullName>
    </submittedName>
</protein>
<evidence type="ECO:0000256" key="4">
    <source>
        <dbReference type="ARBA" id="ARBA00023163"/>
    </source>
</evidence>
<dbReference type="Gene3D" id="3.40.50.2300">
    <property type="match status" value="2"/>
</dbReference>
<comment type="caution">
    <text evidence="6">The sequence shown here is derived from an EMBL/GenBank/DDBJ whole genome shotgun (WGS) entry which is preliminary data.</text>
</comment>
<name>A0A9D2TKV4_9FIRM</name>
<dbReference type="InterPro" id="IPR046335">
    <property type="entry name" value="LacI/GalR-like_sensor"/>
</dbReference>
<keyword evidence="1" id="KW-0678">Repressor</keyword>
<evidence type="ECO:0000313" key="6">
    <source>
        <dbReference type="EMBL" id="HJC72207.1"/>
    </source>
</evidence>
<gene>
    <name evidence="6" type="ORF">H9698_05380</name>
</gene>
<proteinExistence type="predicted"/>
<dbReference type="AlphaFoldDB" id="A0A9D2TKV4"/>
<dbReference type="EMBL" id="DWWA01000027">
    <property type="protein sequence ID" value="HJC72207.1"/>
    <property type="molecule type" value="Genomic_DNA"/>
</dbReference>
<dbReference type="PANTHER" id="PTHR30146:SF148">
    <property type="entry name" value="HTH-TYPE TRANSCRIPTIONAL REPRESSOR PURR-RELATED"/>
    <property type="match status" value="1"/>
</dbReference>
<dbReference type="GO" id="GO:0000976">
    <property type="term" value="F:transcription cis-regulatory region binding"/>
    <property type="evidence" value="ECO:0007669"/>
    <property type="project" value="TreeGrafter"/>
</dbReference>
<dbReference type="InterPro" id="IPR000843">
    <property type="entry name" value="HTH_LacI"/>
</dbReference>
<dbReference type="GO" id="GO:0003700">
    <property type="term" value="F:DNA-binding transcription factor activity"/>
    <property type="evidence" value="ECO:0007669"/>
    <property type="project" value="TreeGrafter"/>
</dbReference>
<evidence type="ECO:0000256" key="1">
    <source>
        <dbReference type="ARBA" id="ARBA00022491"/>
    </source>
</evidence>
<keyword evidence="4" id="KW-0804">Transcription</keyword>
<evidence type="ECO:0000256" key="3">
    <source>
        <dbReference type="ARBA" id="ARBA00023125"/>
    </source>
</evidence>
<evidence type="ECO:0000256" key="2">
    <source>
        <dbReference type="ARBA" id="ARBA00023015"/>
    </source>
</evidence>
<dbReference type="PANTHER" id="PTHR30146">
    <property type="entry name" value="LACI-RELATED TRANSCRIPTIONAL REPRESSOR"/>
    <property type="match status" value="1"/>
</dbReference>
<accession>A0A9D2TKV4</accession>
<keyword evidence="2" id="KW-0805">Transcription regulation</keyword>
<dbReference type="PROSITE" id="PS50932">
    <property type="entry name" value="HTH_LACI_2"/>
    <property type="match status" value="1"/>
</dbReference>
<evidence type="ECO:0000259" key="5">
    <source>
        <dbReference type="PROSITE" id="PS50932"/>
    </source>
</evidence>
<dbReference type="InterPro" id="IPR028082">
    <property type="entry name" value="Peripla_BP_I"/>
</dbReference>
<dbReference type="Pfam" id="PF13377">
    <property type="entry name" value="Peripla_BP_3"/>
    <property type="match status" value="1"/>
</dbReference>
<feature type="domain" description="HTH lacI-type" evidence="5">
    <location>
        <begin position="1"/>
        <end position="53"/>
    </location>
</feature>
<dbReference type="Proteomes" id="UP000823918">
    <property type="component" value="Unassembled WGS sequence"/>
</dbReference>
<evidence type="ECO:0000313" key="7">
    <source>
        <dbReference type="Proteomes" id="UP000823918"/>
    </source>
</evidence>
<dbReference type="SUPFAM" id="SSF53822">
    <property type="entry name" value="Periplasmic binding protein-like I"/>
    <property type="match status" value="1"/>
</dbReference>
<reference evidence="6" key="1">
    <citation type="journal article" date="2021" name="PeerJ">
        <title>Extensive microbial diversity within the chicken gut microbiome revealed by metagenomics and culture.</title>
        <authorList>
            <person name="Gilroy R."/>
            <person name="Ravi A."/>
            <person name="Getino M."/>
            <person name="Pursley I."/>
            <person name="Horton D.L."/>
            <person name="Alikhan N.F."/>
            <person name="Baker D."/>
            <person name="Gharbi K."/>
            <person name="Hall N."/>
            <person name="Watson M."/>
            <person name="Adriaenssens E.M."/>
            <person name="Foster-Nyarko E."/>
            <person name="Jarju S."/>
            <person name="Secka A."/>
            <person name="Antonio M."/>
            <person name="Oren A."/>
            <person name="Chaudhuri R.R."/>
            <person name="La Ragione R."/>
            <person name="Hildebrand F."/>
            <person name="Pallen M.J."/>
        </authorList>
    </citation>
    <scope>NUCLEOTIDE SEQUENCE</scope>
    <source>
        <strain evidence="6">5933</strain>
    </source>
</reference>
<organism evidence="6 7">
    <name type="scientific">Candidatus Ruthenibacterium merdavium</name>
    <dbReference type="NCBI Taxonomy" id="2838752"/>
    <lineage>
        <taxon>Bacteria</taxon>
        <taxon>Bacillati</taxon>
        <taxon>Bacillota</taxon>
        <taxon>Clostridia</taxon>
        <taxon>Eubacteriales</taxon>
        <taxon>Oscillospiraceae</taxon>
        <taxon>Ruthenibacterium</taxon>
    </lineage>
</organism>
<dbReference type="Gene3D" id="1.10.260.40">
    <property type="entry name" value="lambda repressor-like DNA-binding domains"/>
    <property type="match status" value="1"/>
</dbReference>
<dbReference type="Pfam" id="PF00356">
    <property type="entry name" value="LacI"/>
    <property type="match status" value="1"/>
</dbReference>
<keyword evidence="3 6" id="KW-0238">DNA-binding</keyword>
<sequence>MQEIADRLGVSKVTVSKALNGKEGVGAELREKIRGEARTCGYQLSHSHSGKDKHVKKVAVFCDSKFFDETSRSYFYVKIYQRIADALLERGAIATLVNVARQKNYSAQRVLLEETPFDGVILLGSLDPAFVEMVKNTKTPRIFVDYYDETRSHDCVLMENFYNMYDATCHLLECGHREIGFVGSLMVTQSINDRFLGYQRALLQWKIPVREEWMILDRTPDNEPIEMQLPEKLPQAFVCNCDETAYRLMRQLARRGIRVPEDLSIVSFDDDVFATMTQPPLSTVAVHVDDMAQKAADCMMENMKPGYRSKGEIHLVRGEMLFRESVKNR</sequence>
<dbReference type="SUPFAM" id="SSF47413">
    <property type="entry name" value="lambda repressor-like DNA-binding domains"/>
    <property type="match status" value="1"/>
</dbReference>
<reference evidence="6" key="2">
    <citation type="submission" date="2021-04" db="EMBL/GenBank/DDBJ databases">
        <authorList>
            <person name="Gilroy R."/>
        </authorList>
    </citation>
    <scope>NUCLEOTIDE SEQUENCE</scope>
    <source>
        <strain evidence="6">5933</strain>
    </source>
</reference>
<dbReference type="CDD" id="cd01392">
    <property type="entry name" value="HTH_LacI"/>
    <property type="match status" value="1"/>
</dbReference>